<keyword evidence="4" id="KW-1185">Reference proteome</keyword>
<dbReference type="InterPro" id="IPR025295">
    <property type="entry name" value="eCIS_core_dom"/>
</dbReference>
<feature type="domain" description="eCIS core" evidence="2">
    <location>
        <begin position="123"/>
        <end position="188"/>
    </location>
</feature>
<gene>
    <name evidence="3" type="ordered locus">Dshi_3838</name>
</gene>
<dbReference type="AlphaFoldDB" id="A8LTK1"/>
<proteinExistence type="predicted"/>
<dbReference type="EMBL" id="CP000832">
    <property type="protein sequence ID" value="ABV95568.1"/>
    <property type="molecule type" value="Genomic_DNA"/>
</dbReference>
<sequence length="464" mass="49102">MPDHARKASPEGAVAPLMPVRQRRATLAATPLQAVMQASPRVTQLLAMQQGMAARAVQRMAVEDEAPLQGKGLEDEEPLQAAGLEDEEPLQGRGLEDEEPLQGKANGAAPVQAQPGPGGNGGLPPQLQAGVEALSGHSMADVRVHRNSPQPAQVGALAYAQGRDIHLGPGQEKHLPHEAWHVVQQAQGRVRPTMQAKGVAINDDAGLEAEADRMGAQALHQSKFTPTEVMKTGAPMQARAVLQRKSKSDITDAIMDQHSQTVAMFPGNANTPITRVFGLRELAAAIVHRGYSGTQKDFAALMNEMETNAWCVAAWVHKGGLGGAAGGADPEPHITLMVGGTGYHVRVKTGSKLVLKNAKGGMLPQGGAQVDNSVDPYADFAATDLTTKGKEKALKYRNKNGGSVPQAVAFVASGCPDEGRYSKGTETLRYRADTGYFAIYDSAGGGGWKKDVKASKTARRLYFK</sequence>
<organism evidence="3 4">
    <name type="scientific">Dinoroseobacter shibae (strain DSM 16493 / NCIMB 14021 / DFL 12)</name>
    <dbReference type="NCBI Taxonomy" id="398580"/>
    <lineage>
        <taxon>Bacteria</taxon>
        <taxon>Pseudomonadati</taxon>
        <taxon>Pseudomonadota</taxon>
        <taxon>Alphaproteobacteria</taxon>
        <taxon>Rhodobacterales</taxon>
        <taxon>Roseobacteraceae</taxon>
        <taxon>Dinoroseobacter</taxon>
    </lineage>
</organism>
<protein>
    <recommendedName>
        <fullName evidence="2">eCIS core domain-containing protein</fullName>
    </recommendedName>
</protein>
<evidence type="ECO:0000313" key="4">
    <source>
        <dbReference type="Proteomes" id="UP000006833"/>
    </source>
</evidence>
<name>A8LTK1_DINSH</name>
<keyword evidence="3" id="KW-0614">Plasmid</keyword>
<evidence type="ECO:0000313" key="3">
    <source>
        <dbReference type="EMBL" id="ABV95568.1"/>
    </source>
</evidence>
<feature type="region of interest" description="Disordered" evidence="1">
    <location>
        <begin position="97"/>
        <end position="128"/>
    </location>
</feature>
<evidence type="ECO:0000259" key="2">
    <source>
        <dbReference type="Pfam" id="PF13699"/>
    </source>
</evidence>
<evidence type="ECO:0000256" key="1">
    <source>
        <dbReference type="SAM" id="MobiDB-lite"/>
    </source>
</evidence>
<dbReference type="HOGENOM" id="CLU_588925_0_0_5"/>
<reference evidence="4" key="1">
    <citation type="journal article" date="2010" name="ISME J.">
        <title>The complete genome sequence of the algal symbiont Dinoroseobacter shibae: a hitchhiker's guide to life in the sea.</title>
        <authorList>
            <person name="Wagner-Dobler I."/>
            <person name="Ballhausen B."/>
            <person name="Berger M."/>
            <person name="Brinkhoff T."/>
            <person name="Buchholz I."/>
            <person name="Bunk B."/>
            <person name="Cypionka H."/>
            <person name="Daniel R."/>
            <person name="Drepper T."/>
            <person name="Gerdts G."/>
            <person name="Hahnke S."/>
            <person name="Han C."/>
            <person name="Jahn D."/>
            <person name="Kalhoefer D."/>
            <person name="Kiss H."/>
            <person name="Klenk H.P."/>
            <person name="Kyrpides N."/>
            <person name="Liebl W."/>
            <person name="Liesegang H."/>
            <person name="Meincke L."/>
            <person name="Pati A."/>
            <person name="Petersen J."/>
            <person name="Piekarski T."/>
            <person name="Pommerenke C."/>
            <person name="Pradella S."/>
            <person name="Pukall R."/>
            <person name="Rabus R."/>
            <person name="Stackebrandt E."/>
            <person name="Thole S."/>
            <person name="Thompson L."/>
            <person name="Tielen P."/>
            <person name="Tomasch J."/>
            <person name="von Jan M."/>
            <person name="Wanphrut N."/>
            <person name="Wichels A."/>
            <person name="Zech H."/>
            <person name="Simon M."/>
        </authorList>
    </citation>
    <scope>NUCLEOTIDE SEQUENCE [LARGE SCALE GENOMIC DNA]</scope>
    <source>
        <strain evidence="4">DSM 16493 / NCIMB 14021 / DFL 12</strain>
        <plasmid evidence="4">Plasmid pDSHI02</plasmid>
    </source>
</reference>
<dbReference type="Pfam" id="PF13699">
    <property type="entry name" value="eCIS_core"/>
    <property type="match status" value="1"/>
</dbReference>
<accession>A8LTK1</accession>
<dbReference type="KEGG" id="dsh:Dshi_3838"/>
<dbReference type="Proteomes" id="UP000006833">
    <property type="component" value="Plasmid pDSHI02"/>
</dbReference>
<geneLocation type="plasmid" evidence="3 4">
    <name>pDSHI02</name>
</geneLocation>
<dbReference type="RefSeq" id="WP_012187231.1">
    <property type="nucleotide sequence ID" value="NC_009956.1"/>
</dbReference>
<feature type="compositionally biased region" description="Low complexity" evidence="1">
    <location>
        <begin position="105"/>
        <end position="115"/>
    </location>
</feature>